<proteinExistence type="predicted"/>
<reference evidence="1 2" key="2">
    <citation type="submission" date="2019-05" db="EMBL/GenBank/DDBJ databases">
        <authorList>
            <person name="Lianzixin W."/>
        </authorList>
    </citation>
    <scope>NUCLEOTIDE SEQUENCE [LARGE SCALE GENOMIC DNA]</scope>
    <source>
        <strain evidence="1 2">EC11</strain>
    </source>
</reference>
<comment type="caution">
    <text evidence="1">The sequence shown here is derived from an EMBL/GenBank/DDBJ whole genome shotgun (WGS) entry which is preliminary data.</text>
</comment>
<evidence type="ECO:0000313" key="1">
    <source>
        <dbReference type="EMBL" id="NHN27730.1"/>
    </source>
</evidence>
<protein>
    <submittedName>
        <fullName evidence="1">Uncharacterized protein</fullName>
    </submittedName>
</protein>
<reference evidence="1 2" key="3">
    <citation type="submission" date="2020-02" db="EMBL/GenBank/DDBJ databases">
        <title>Flavobacterium profundi sp. nov., isolated from a deep-sea seamount.</title>
        <authorList>
            <person name="Zhang D.-C."/>
        </authorList>
    </citation>
    <scope>NUCLEOTIDE SEQUENCE [LARGE SCALE GENOMIC DNA]</scope>
    <source>
        <strain evidence="1 2">EC11</strain>
    </source>
</reference>
<organism evidence="1 2">
    <name type="scientific">Flavobacterium jejuense</name>
    <dbReference type="NCBI Taxonomy" id="1544455"/>
    <lineage>
        <taxon>Bacteria</taxon>
        <taxon>Pseudomonadati</taxon>
        <taxon>Bacteroidota</taxon>
        <taxon>Flavobacteriia</taxon>
        <taxon>Flavobacteriales</taxon>
        <taxon>Flavobacteriaceae</taxon>
        <taxon>Flavobacterium</taxon>
    </lineage>
</organism>
<keyword evidence="2" id="KW-1185">Reference proteome</keyword>
<sequence length="95" mass="11456">MDFYLLYHGWWELENIGANYYYEGANLNNIESVLKLEAKIWIDKYIYGKVNLELQEKLKRKKHKILPTTFSQRLISDYPFKIVNQLKVVVFRPQS</sequence>
<evidence type="ECO:0000313" key="2">
    <source>
        <dbReference type="Proteomes" id="UP000817854"/>
    </source>
</evidence>
<dbReference type="EMBL" id="VEVQ02000017">
    <property type="protein sequence ID" value="NHN27730.1"/>
    <property type="molecule type" value="Genomic_DNA"/>
</dbReference>
<gene>
    <name evidence="1" type="ORF">FIA58_018770</name>
</gene>
<dbReference type="RefSeq" id="WP_140964240.1">
    <property type="nucleotide sequence ID" value="NZ_VEVQ02000017.1"/>
</dbReference>
<reference evidence="2" key="1">
    <citation type="submission" date="2019-05" db="EMBL/GenBank/DDBJ databases">
        <title>Flavobacterium profundi sp. nov., isolated from a deep-sea seamount.</title>
        <authorList>
            <person name="Zhang D.-C."/>
        </authorList>
    </citation>
    <scope>NUCLEOTIDE SEQUENCE [LARGE SCALE GENOMIC DNA]</scope>
    <source>
        <strain evidence="2">EC11</strain>
    </source>
</reference>
<dbReference type="Proteomes" id="UP000817854">
    <property type="component" value="Unassembled WGS sequence"/>
</dbReference>
<accession>A0ABX0IWY3</accession>
<name>A0ABX0IWY3_9FLAO</name>